<reference evidence="3 4" key="1">
    <citation type="submission" date="2018-04" db="EMBL/GenBank/DDBJ databases">
        <title>Genomic Encyclopedia of Type Strains, Phase IV (KMG-IV): sequencing the most valuable type-strain genomes for metagenomic binning, comparative biology and taxonomic classification.</title>
        <authorList>
            <person name="Goeker M."/>
        </authorList>
    </citation>
    <scope>NUCLEOTIDE SEQUENCE [LARGE SCALE GENOMIC DNA]</scope>
    <source>
        <strain evidence="3 4">DSM 14823</strain>
    </source>
</reference>
<dbReference type="SUPFAM" id="SSF53067">
    <property type="entry name" value="Actin-like ATPase domain"/>
    <property type="match status" value="1"/>
</dbReference>
<dbReference type="GeneID" id="78294268"/>
<accession>A0A2U1B8F1</accession>
<organism evidence="3 4">
    <name type="scientific">Victivallis vadensis</name>
    <dbReference type="NCBI Taxonomy" id="172901"/>
    <lineage>
        <taxon>Bacteria</taxon>
        <taxon>Pseudomonadati</taxon>
        <taxon>Lentisphaerota</taxon>
        <taxon>Lentisphaeria</taxon>
        <taxon>Victivallales</taxon>
        <taxon>Victivallaceae</taxon>
        <taxon>Victivallis</taxon>
    </lineage>
</organism>
<evidence type="ECO:0000313" key="2">
    <source>
        <dbReference type="EMBL" id="NMD88603.1"/>
    </source>
</evidence>
<name>A0A2U1B8F1_9BACT</name>
<keyword evidence="1" id="KW-1133">Transmembrane helix</keyword>
<reference evidence="2 5" key="2">
    <citation type="submission" date="2020-04" db="EMBL/GenBank/DDBJ databases">
        <authorList>
            <person name="Hitch T.C.A."/>
            <person name="Wylensek D."/>
            <person name="Clavel T."/>
        </authorList>
    </citation>
    <scope>NUCLEOTIDE SEQUENCE [LARGE SCALE GENOMIC DNA]</scope>
    <source>
        <strain evidence="2 5">COR2-253-APC-1A</strain>
    </source>
</reference>
<dbReference type="EMBL" id="QEKH01000004">
    <property type="protein sequence ID" value="PVY44954.1"/>
    <property type="molecule type" value="Genomic_DNA"/>
</dbReference>
<feature type="transmembrane region" description="Helical" evidence="1">
    <location>
        <begin position="257"/>
        <end position="274"/>
    </location>
</feature>
<gene>
    <name evidence="3" type="ORF">C8D82_10498</name>
    <name evidence="2" type="ORF">HF882_18600</name>
</gene>
<dbReference type="EMBL" id="JABAEW010000051">
    <property type="protein sequence ID" value="NMD88603.1"/>
    <property type="molecule type" value="Genomic_DNA"/>
</dbReference>
<dbReference type="InterPro" id="IPR043129">
    <property type="entry name" value="ATPase_NBD"/>
</dbReference>
<dbReference type="Proteomes" id="UP000245959">
    <property type="component" value="Unassembled WGS sequence"/>
</dbReference>
<dbReference type="Proteomes" id="UP000576225">
    <property type="component" value="Unassembled WGS sequence"/>
</dbReference>
<protein>
    <submittedName>
        <fullName evidence="3">Uncharacterized protein</fullName>
    </submittedName>
</protein>
<evidence type="ECO:0000313" key="5">
    <source>
        <dbReference type="Proteomes" id="UP000576225"/>
    </source>
</evidence>
<evidence type="ECO:0000256" key="1">
    <source>
        <dbReference type="SAM" id="Phobius"/>
    </source>
</evidence>
<evidence type="ECO:0000313" key="3">
    <source>
        <dbReference type="EMBL" id="PVY44954.1"/>
    </source>
</evidence>
<keyword evidence="1" id="KW-0812">Transmembrane</keyword>
<keyword evidence="1" id="KW-0472">Membrane</keyword>
<evidence type="ECO:0000313" key="4">
    <source>
        <dbReference type="Proteomes" id="UP000245959"/>
    </source>
</evidence>
<dbReference type="Gene3D" id="3.30.420.380">
    <property type="match status" value="1"/>
</dbReference>
<proteinExistence type="predicted"/>
<keyword evidence="4" id="KW-1185">Reference proteome</keyword>
<sequence length="409" mass="46392">MRLFGAMEYLIVTVGNDGTLHGMRLQRRHKRLTVIRALEVPPDERSAADRLADLCRKLDRRRDMTLVIGAAFPGAVFFRSRMPEMSPRELASALQFEVPQQVLKLPPEWALQFTADPADEEGMLNVGVQVTPREELNRFCDLLAELRLQVDDCISPFLALPELPAGSRVFLPLFEPDFYWADGSFHPAAAGIHCNDEAVELLKKEFDFSDGYREENFRKFLPELLIARFVAAPGFRHRKAGLELLPKQLRPQRLRSQLRLAVILLVLLLGMWLWNAGGNILSFHSEYSLITSRTAGYKSRTTEIQRRMRSCDKELKEMNRVLEQNFGDREMPVTLARIANVIPAAVLVSSFRITDTGIDLTLHTTQENLDIGPALRKVPGFKVATLQSRKVNDTLSMITVKLNRTGEVK</sequence>
<dbReference type="AlphaFoldDB" id="A0A2U1B8F1"/>
<comment type="caution">
    <text evidence="3">The sequence shown here is derived from an EMBL/GenBank/DDBJ whole genome shotgun (WGS) entry which is preliminary data.</text>
</comment>
<dbReference type="RefSeq" id="WP_116882945.1">
    <property type="nucleotide sequence ID" value="NZ_JABAEW010000051.1"/>
</dbReference>